<keyword evidence="1" id="KW-0812">Transmembrane</keyword>
<dbReference type="EMBL" id="MEZN01000011">
    <property type="protein sequence ID" value="OGD56649.1"/>
    <property type="molecule type" value="Genomic_DNA"/>
</dbReference>
<feature type="transmembrane region" description="Helical" evidence="1">
    <location>
        <begin position="13"/>
        <end position="35"/>
    </location>
</feature>
<evidence type="ECO:0000313" key="2">
    <source>
        <dbReference type="EMBL" id="OGD56649.1"/>
    </source>
</evidence>
<dbReference type="STRING" id="1797460.A3E73_02025"/>
<sequence>MVKCCKGQSLVEVVVAVGAMSLLLVALLSLMSLSLRNSRLAKDRAQAAALAQEGVELMRSYRDYDWSELLVLADGTNYNLPGNWVVEDGLSAVCGLERCVQLTTLPAGQIEVSVSVAWKEGGQVFTTNQVGALSLWER</sequence>
<gene>
    <name evidence="2" type="ORF">A3E73_02025</name>
</gene>
<name>A0A1F5DNA4_9BACT</name>
<protein>
    <recommendedName>
        <fullName evidence="4">Type II secretion system protein GspI C-terminal domain-containing protein</fullName>
    </recommendedName>
</protein>
<accession>A0A1F5DNA4</accession>
<keyword evidence="1" id="KW-0472">Membrane</keyword>
<proteinExistence type="predicted"/>
<comment type="caution">
    <text evidence="2">The sequence shown here is derived from an EMBL/GenBank/DDBJ whole genome shotgun (WGS) entry which is preliminary data.</text>
</comment>
<keyword evidence="1" id="KW-1133">Transmembrane helix</keyword>
<organism evidence="2 3">
    <name type="scientific">Candidatus Beckwithbacteria bacterium RIFCSPHIGHO2_12_FULL_47_17</name>
    <dbReference type="NCBI Taxonomy" id="1797460"/>
    <lineage>
        <taxon>Bacteria</taxon>
        <taxon>Candidatus Beckwithiibacteriota</taxon>
    </lineage>
</organism>
<evidence type="ECO:0000256" key="1">
    <source>
        <dbReference type="SAM" id="Phobius"/>
    </source>
</evidence>
<evidence type="ECO:0000313" key="3">
    <source>
        <dbReference type="Proteomes" id="UP000176791"/>
    </source>
</evidence>
<dbReference type="AlphaFoldDB" id="A0A1F5DNA4"/>
<evidence type="ECO:0008006" key="4">
    <source>
        <dbReference type="Google" id="ProtNLM"/>
    </source>
</evidence>
<reference evidence="2 3" key="1">
    <citation type="journal article" date="2016" name="Nat. Commun.">
        <title>Thousands of microbial genomes shed light on interconnected biogeochemical processes in an aquifer system.</title>
        <authorList>
            <person name="Anantharaman K."/>
            <person name="Brown C.T."/>
            <person name="Hug L.A."/>
            <person name="Sharon I."/>
            <person name="Castelle C.J."/>
            <person name="Probst A.J."/>
            <person name="Thomas B.C."/>
            <person name="Singh A."/>
            <person name="Wilkins M.J."/>
            <person name="Karaoz U."/>
            <person name="Brodie E.L."/>
            <person name="Williams K.H."/>
            <person name="Hubbard S.S."/>
            <person name="Banfield J.F."/>
        </authorList>
    </citation>
    <scope>NUCLEOTIDE SEQUENCE [LARGE SCALE GENOMIC DNA]</scope>
</reference>
<dbReference type="Proteomes" id="UP000176791">
    <property type="component" value="Unassembled WGS sequence"/>
</dbReference>